<name>A0A6J1LK16_DROHY</name>
<dbReference type="InterPro" id="IPR040647">
    <property type="entry name" value="SPIN-DOC_Znf-C2H2"/>
</dbReference>
<evidence type="ECO:0000313" key="4">
    <source>
        <dbReference type="RefSeq" id="XP_023166852.1"/>
    </source>
</evidence>
<feature type="region of interest" description="Disordered" evidence="1">
    <location>
        <begin position="370"/>
        <end position="394"/>
    </location>
</feature>
<dbReference type="AlphaFoldDB" id="A0A6J1LK16"/>
<gene>
    <name evidence="4" type="primary">LOC111596752</name>
</gene>
<sequence length="480" mass="54267">MGRPRSIEINQLVEVLPNKQYCRCILCDKTLSGAVRSNIKRHYERLHPEVALPKPKKRKYLGQLKLPKKVKNEEIDHTGKVTKLKNRVRKCIVDWNPDVVQSLIDNVRKNENLWNPSHCFYKDRIITRNSWESVATIIEVPKSETILKWHSIRSSYRTHLKNIQEGRSGQSLKEKKTNPIYAQMSFLDAIMKFPSAVAKTSTLLEKTLPIRKQKQQTLSFQPSPRSSNRIWDDSLRKMEPIQALIAGKLISSILIQGQLGQLTMSSYISHSSPLHLPTYQLPRLGRPMFEYVDREDYVNNQHNTDISLTSSSETDADIAANSTSQSQSPCESLMPMPEACPNEFDDDTSSGNGQFESVDIGKEELCEVVHSPDGLNDSSESYIYPDNHQLDEDPFHATAGAHASTSTSSAQGQCNPNALASSLQAANDDASFLQYLSDKFGKYNSYTKYTVQYHINRILYKADMGCYDNADASKLPDSFP</sequence>
<feature type="domain" description="MADF" evidence="2">
    <location>
        <begin position="102"/>
        <end position="192"/>
    </location>
</feature>
<dbReference type="SMART" id="SM00595">
    <property type="entry name" value="MADF"/>
    <property type="match status" value="1"/>
</dbReference>
<evidence type="ECO:0000259" key="2">
    <source>
        <dbReference type="PROSITE" id="PS51029"/>
    </source>
</evidence>
<dbReference type="PANTHER" id="PTHR12243">
    <property type="entry name" value="MADF DOMAIN TRANSCRIPTION FACTOR"/>
    <property type="match status" value="1"/>
</dbReference>
<keyword evidence="3" id="KW-1185">Reference proteome</keyword>
<evidence type="ECO:0000256" key="1">
    <source>
        <dbReference type="SAM" id="MobiDB-lite"/>
    </source>
</evidence>
<dbReference type="Proteomes" id="UP000504633">
    <property type="component" value="Unplaced"/>
</dbReference>
<accession>A0A6J1LK16</accession>
<dbReference type="KEGG" id="dhe:111596752"/>
<reference evidence="4" key="1">
    <citation type="submission" date="2025-08" db="UniProtKB">
        <authorList>
            <consortium name="RefSeq"/>
        </authorList>
    </citation>
    <scope>IDENTIFICATION</scope>
    <source>
        <strain evidence="4">15085-1641.00</strain>
        <tissue evidence="4">Whole body</tissue>
    </source>
</reference>
<dbReference type="PANTHER" id="PTHR12243:SF69">
    <property type="entry name" value="SI:CH73-59F11.3"/>
    <property type="match status" value="1"/>
</dbReference>
<dbReference type="PROSITE" id="PS51029">
    <property type="entry name" value="MADF"/>
    <property type="match status" value="1"/>
</dbReference>
<dbReference type="GeneID" id="111596752"/>
<dbReference type="InterPro" id="IPR006578">
    <property type="entry name" value="MADF-dom"/>
</dbReference>
<dbReference type="GO" id="GO:0005667">
    <property type="term" value="C:transcription regulator complex"/>
    <property type="evidence" value="ECO:0007669"/>
    <property type="project" value="TreeGrafter"/>
</dbReference>
<organism evidence="3 4">
    <name type="scientific">Drosophila hydei</name>
    <name type="common">Fruit fly</name>
    <dbReference type="NCBI Taxonomy" id="7224"/>
    <lineage>
        <taxon>Eukaryota</taxon>
        <taxon>Metazoa</taxon>
        <taxon>Ecdysozoa</taxon>
        <taxon>Arthropoda</taxon>
        <taxon>Hexapoda</taxon>
        <taxon>Insecta</taxon>
        <taxon>Pterygota</taxon>
        <taxon>Neoptera</taxon>
        <taxon>Endopterygota</taxon>
        <taxon>Diptera</taxon>
        <taxon>Brachycera</taxon>
        <taxon>Muscomorpha</taxon>
        <taxon>Ephydroidea</taxon>
        <taxon>Drosophilidae</taxon>
        <taxon>Drosophila</taxon>
    </lineage>
</organism>
<dbReference type="Pfam" id="PF18658">
    <property type="entry name" value="zf-C2H2_12"/>
    <property type="match status" value="1"/>
</dbReference>
<feature type="compositionally biased region" description="Polar residues" evidence="1">
    <location>
        <begin position="320"/>
        <end position="330"/>
    </location>
</feature>
<evidence type="ECO:0000313" key="3">
    <source>
        <dbReference type="Proteomes" id="UP000504633"/>
    </source>
</evidence>
<dbReference type="Pfam" id="PF10545">
    <property type="entry name" value="MADF_DNA_bdg"/>
    <property type="match status" value="1"/>
</dbReference>
<dbReference type="RefSeq" id="XP_023166852.1">
    <property type="nucleotide sequence ID" value="XM_023311084.2"/>
</dbReference>
<feature type="region of interest" description="Disordered" evidence="1">
    <location>
        <begin position="305"/>
        <end position="356"/>
    </location>
</feature>
<proteinExistence type="predicted"/>
<dbReference type="OrthoDB" id="10051975at2759"/>
<protein>
    <submittedName>
        <fullName evidence="4">Uncharacterized protein LOC111596752 isoform X1</fullName>
    </submittedName>
</protein>
<dbReference type="InterPro" id="IPR039353">
    <property type="entry name" value="TF_Adf1"/>
</dbReference>
<dbReference type="GO" id="GO:0005634">
    <property type="term" value="C:nucleus"/>
    <property type="evidence" value="ECO:0007669"/>
    <property type="project" value="TreeGrafter"/>
</dbReference>
<dbReference type="GO" id="GO:0006357">
    <property type="term" value="P:regulation of transcription by RNA polymerase II"/>
    <property type="evidence" value="ECO:0007669"/>
    <property type="project" value="TreeGrafter"/>
</dbReference>